<dbReference type="GO" id="GO:0070566">
    <property type="term" value="F:adenylyltransferase activity"/>
    <property type="evidence" value="ECO:0007669"/>
    <property type="project" value="TreeGrafter"/>
</dbReference>
<evidence type="ECO:0000313" key="3">
    <source>
        <dbReference type="EMBL" id="STJ15970.1"/>
    </source>
</evidence>
<dbReference type="GO" id="GO:0016877">
    <property type="term" value="F:ligase activity, forming carbon-sulfur bonds"/>
    <property type="evidence" value="ECO:0007669"/>
    <property type="project" value="UniProtKB-ARBA"/>
</dbReference>
<dbReference type="GO" id="GO:0006633">
    <property type="term" value="P:fatty acid biosynthetic process"/>
    <property type="evidence" value="ECO:0007669"/>
    <property type="project" value="TreeGrafter"/>
</dbReference>
<evidence type="ECO:0000256" key="1">
    <source>
        <dbReference type="ARBA" id="ARBA00006432"/>
    </source>
</evidence>
<feature type="domain" description="AMP-dependent synthetase/ligase" evidence="2">
    <location>
        <begin position="17"/>
        <end position="82"/>
    </location>
</feature>
<comment type="similarity">
    <text evidence="1">Belongs to the ATP-dependent AMP-binding enzyme family.</text>
</comment>
<organism evidence="3 4">
    <name type="scientific">Escherichia coli</name>
    <dbReference type="NCBI Taxonomy" id="562"/>
    <lineage>
        <taxon>Bacteria</taxon>
        <taxon>Pseudomonadati</taxon>
        <taxon>Pseudomonadota</taxon>
        <taxon>Gammaproteobacteria</taxon>
        <taxon>Enterobacterales</taxon>
        <taxon>Enterobacteriaceae</taxon>
        <taxon>Escherichia</taxon>
    </lineage>
</organism>
<name>A0A376VZI5_ECOLX</name>
<dbReference type="PANTHER" id="PTHR22754:SF32">
    <property type="entry name" value="DISCO-INTERACTING PROTEIN 2"/>
    <property type="match status" value="1"/>
</dbReference>
<dbReference type="Pfam" id="PF00501">
    <property type="entry name" value="AMP-binding"/>
    <property type="match status" value="1"/>
</dbReference>
<dbReference type="SUPFAM" id="SSF56801">
    <property type="entry name" value="Acetyl-CoA synthetase-like"/>
    <property type="match status" value="1"/>
</dbReference>
<accession>A0A376VZI5</accession>
<dbReference type="EC" id="6.2.1.-" evidence="3"/>
<gene>
    <name evidence="3" type="ORF">NCTC9081_01344</name>
</gene>
<dbReference type="Proteomes" id="UP000254716">
    <property type="component" value="Unassembled WGS sequence"/>
</dbReference>
<dbReference type="InterPro" id="IPR000873">
    <property type="entry name" value="AMP-dep_synth/lig_dom"/>
</dbReference>
<dbReference type="GO" id="GO:0005886">
    <property type="term" value="C:plasma membrane"/>
    <property type="evidence" value="ECO:0007669"/>
    <property type="project" value="TreeGrafter"/>
</dbReference>
<reference evidence="3 4" key="1">
    <citation type="submission" date="2018-06" db="EMBL/GenBank/DDBJ databases">
        <authorList>
            <consortium name="Pathogen Informatics"/>
            <person name="Doyle S."/>
        </authorList>
    </citation>
    <scope>NUCLEOTIDE SEQUENCE [LARGE SCALE GENOMIC DNA]</scope>
    <source>
        <strain evidence="3 4">NCTC9081</strain>
    </source>
</reference>
<evidence type="ECO:0000259" key="2">
    <source>
        <dbReference type="Pfam" id="PF00501"/>
    </source>
</evidence>
<protein>
    <submittedName>
        <fullName evidence="3">Acyl-CoA synthetase</fullName>
        <ecNumber evidence="3">6.2.1.-</ecNumber>
    </submittedName>
</protein>
<dbReference type="Gene3D" id="3.40.50.12780">
    <property type="entry name" value="N-terminal domain of ligase-like"/>
    <property type="match status" value="1"/>
</dbReference>
<dbReference type="EMBL" id="UGCV01000008">
    <property type="protein sequence ID" value="STJ15970.1"/>
    <property type="molecule type" value="Genomic_DNA"/>
</dbReference>
<evidence type="ECO:0000313" key="4">
    <source>
        <dbReference type="Proteomes" id="UP000254716"/>
    </source>
</evidence>
<proteinExistence type="inferred from homology"/>
<keyword evidence="3" id="KW-0436">Ligase</keyword>
<dbReference type="PANTHER" id="PTHR22754">
    <property type="entry name" value="DISCO-INTERACTING PROTEIN 2 DIP2 -RELATED"/>
    <property type="match status" value="1"/>
</dbReference>
<dbReference type="InterPro" id="IPR042099">
    <property type="entry name" value="ANL_N_sf"/>
</dbReference>
<sequence>MFLSHAWFKALPEADVALQRPVPNDIAYLQYTSGSTRFPRGVIITHREVMANLRAISHDGIKLRPGDRCVSWLPFYHDMGLSAFS</sequence>
<dbReference type="AlphaFoldDB" id="A0A376VZI5"/>